<evidence type="ECO:0000256" key="3">
    <source>
        <dbReference type="ARBA" id="ARBA00010915"/>
    </source>
</evidence>
<comment type="function">
    <text evidence="1">LuxC is the fatty acid reductase enzyme responsible for synthesis of the aldehyde substrate for the luminescent reaction catalyzed by luciferase.</text>
</comment>
<evidence type="ECO:0000256" key="4">
    <source>
        <dbReference type="ARBA" id="ARBA00013020"/>
    </source>
</evidence>
<dbReference type="PANTHER" id="PTHR43845">
    <property type="entry name" value="BLR5969 PROTEIN"/>
    <property type="match status" value="1"/>
</dbReference>
<evidence type="ECO:0000256" key="8">
    <source>
        <dbReference type="ARBA" id="ARBA00049412"/>
    </source>
</evidence>
<dbReference type="InterPro" id="IPR016163">
    <property type="entry name" value="Ald_DH_C"/>
</dbReference>
<evidence type="ECO:0000256" key="5">
    <source>
        <dbReference type="ARBA" id="ARBA00022857"/>
    </source>
</evidence>
<dbReference type="PANTHER" id="PTHR43845:SF1">
    <property type="entry name" value="BLR5969 PROTEIN"/>
    <property type="match status" value="1"/>
</dbReference>
<evidence type="ECO:0000256" key="2">
    <source>
        <dbReference type="ARBA" id="ARBA00004908"/>
    </source>
</evidence>
<dbReference type="GO" id="GO:0050062">
    <property type="term" value="F:long-chain-fatty-acyl-CoA reductase activity"/>
    <property type="evidence" value="ECO:0007669"/>
    <property type="project" value="UniProtKB-EC"/>
</dbReference>
<dbReference type="Pfam" id="PF00501">
    <property type="entry name" value="AMP-binding"/>
    <property type="match status" value="1"/>
</dbReference>
<dbReference type="EMBL" id="AAGVVM010000029">
    <property type="protein sequence ID" value="EBS5459110.1"/>
    <property type="molecule type" value="Genomic_DNA"/>
</dbReference>
<name>A0A5V0BBJ4_SALEN</name>
<dbReference type="InterPro" id="IPR000873">
    <property type="entry name" value="AMP-dep_synth/lig_dom"/>
</dbReference>
<dbReference type="GO" id="GO:0016877">
    <property type="term" value="F:ligase activity, forming carbon-sulfur bonds"/>
    <property type="evidence" value="ECO:0007669"/>
    <property type="project" value="UniProtKB-ARBA"/>
</dbReference>
<comment type="similarity">
    <text evidence="3">Belongs to the LuxC family.</text>
</comment>
<dbReference type="InterPro" id="IPR042099">
    <property type="entry name" value="ANL_N_sf"/>
</dbReference>
<dbReference type="GO" id="GO:0008218">
    <property type="term" value="P:bioluminescence"/>
    <property type="evidence" value="ECO:0007669"/>
    <property type="project" value="UniProtKB-KW"/>
</dbReference>
<protein>
    <recommendedName>
        <fullName evidence="4">long-chain-fatty-acyl-CoA reductase</fullName>
        <ecNumber evidence="4">1.2.1.50</ecNumber>
    </recommendedName>
</protein>
<keyword evidence="5" id="KW-0521">NADP</keyword>
<dbReference type="GO" id="GO:0003995">
    <property type="term" value="F:acyl-CoA dehydrogenase activity"/>
    <property type="evidence" value="ECO:0007669"/>
    <property type="project" value="InterPro"/>
</dbReference>
<accession>A0A5V0BBJ4</accession>
<comment type="caution">
    <text evidence="10">The sequence shown here is derived from an EMBL/GenBank/DDBJ whole genome shotgun (WGS) entry which is preliminary data.</text>
</comment>
<dbReference type="InterPro" id="IPR008670">
    <property type="entry name" value="CoA_reduct_LuxC"/>
</dbReference>
<evidence type="ECO:0000256" key="1">
    <source>
        <dbReference type="ARBA" id="ARBA00003277"/>
    </source>
</evidence>
<reference evidence="10" key="1">
    <citation type="submission" date="2018-07" db="EMBL/GenBank/DDBJ databases">
        <authorList>
            <person name="Ashton P.M."/>
            <person name="Dallman T."/>
            <person name="Nair S."/>
            <person name="De Pinna E."/>
            <person name="Peters T."/>
            <person name="Grant K."/>
        </authorList>
    </citation>
    <scope>NUCLEOTIDE SEQUENCE</scope>
    <source>
        <strain evidence="10">245081</strain>
    </source>
</reference>
<dbReference type="UniPathway" id="UPA00569"/>
<dbReference type="Gene3D" id="3.40.309.10">
    <property type="entry name" value="Aldehyde Dehydrogenase, Chain A, domain 2"/>
    <property type="match status" value="1"/>
</dbReference>
<sequence>MYFIYGKCYPSPTIEQVLSLLTEPLHDTLSQSLPVDALFACAERFVKCLEDTTFLPQMDAVVREEVNQFCQPDALRFKLEHELGEVPFSLRRFDLSQPHFESWRPLGVVLHITPANAESLPFLAIVESLLVGNINWLRPSTSEQGLTLELLMAFLDCDATNTLANHLAILPVTTDKLAILMAHADGVSAWGGDAALNAIRQQLPGGCRWIPWGHKISFSWLIPEAVDDKQLDALADEICRFNQQACSSSQTIFVDTESLVTLKEIGDGLAQAMHRRSGHWPVQLPDEKSAADITCAQAVNELDLIFTGADNLCWDGENWRILLENTIGLEPSPLYRTLLLRPLPRHKLVQTLRPWRPWLQTCSLAAPANDTALLSQLLLAAGVNRITTLAGMHSGYSGEPHDGLFALSRLARRVTVTLDADALPGLSTLDLPPRAPSLPVDQPIMDKFAFIENAIQPSAKLFFRSGGSSGVPKLAGFTYRDYHRQMQAAADGMFAAGLDPVKDKVLNLMYAGSLYGGLLSFFTVLDKAGVMHLPMGGPHDDNYEEIAKTIVSQQVNTLIGMPSTLSQLFRQQETLLRSYGGIRKLLTSGEHIGADQRKFFHSFGVEIIRSALYGSVDAGPLGHACNASPEGVFHLMADIQWLEIVDIECDKPVKSGEIGRLLFTSRARAGHNVVRYDIGDLGRWVEGRCACGALTPRFELLGRHGNLIRIGTMFIPTQELTQLAEVPVQLILDHNPSSGMERIRILAQGDAIEVQRRVSSNPELLMGLDAGLLEIQVTSCPFIEFERHPQSGKTPLVIDKRR</sequence>
<dbReference type="InterPro" id="IPR016161">
    <property type="entry name" value="Ald_DH/histidinol_DH"/>
</dbReference>
<dbReference type="EC" id="1.2.1.50" evidence="4"/>
<evidence type="ECO:0000313" key="10">
    <source>
        <dbReference type="EMBL" id="EBS5459110.1"/>
    </source>
</evidence>
<gene>
    <name evidence="10" type="ORF">DUU06_15675</name>
</gene>
<dbReference type="Pfam" id="PF05893">
    <property type="entry name" value="LuxC"/>
    <property type="match status" value="1"/>
</dbReference>
<feature type="domain" description="AMP-dependent synthetase/ligase" evidence="9">
    <location>
        <begin position="465"/>
        <end position="665"/>
    </location>
</feature>
<comment type="pathway">
    <text evidence="2">Lipid metabolism; fatty acid reduction for biolumincescence.</text>
</comment>
<comment type="catalytic activity">
    <reaction evidence="8">
        <text>a long-chain fatty aldehyde + NADP(+) + CoA = a long-chain fatty acyl-CoA + NADPH + H(+)</text>
        <dbReference type="Rhea" id="RHEA:15437"/>
        <dbReference type="ChEBI" id="CHEBI:15378"/>
        <dbReference type="ChEBI" id="CHEBI:17176"/>
        <dbReference type="ChEBI" id="CHEBI:57287"/>
        <dbReference type="ChEBI" id="CHEBI:57783"/>
        <dbReference type="ChEBI" id="CHEBI:58349"/>
        <dbReference type="ChEBI" id="CHEBI:83139"/>
        <dbReference type="EC" id="1.2.1.50"/>
    </reaction>
</comment>
<evidence type="ECO:0000256" key="6">
    <source>
        <dbReference type="ARBA" id="ARBA00023002"/>
    </source>
</evidence>
<dbReference type="SUPFAM" id="SSF53720">
    <property type="entry name" value="ALDH-like"/>
    <property type="match status" value="1"/>
</dbReference>
<dbReference type="SUPFAM" id="SSF56801">
    <property type="entry name" value="Acetyl-CoA synthetase-like"/>
    <property type="match status" value="1"/>
</dbReference>
<dbReference type="AlphaFoldDB" id="A0A5V0BBJ4"/>
<dbReference type="Gene3D" id="3.40.50.12780">
    <property type="entry name" value="N-terminal domain of ligase-like"/>
    <property type="match status" value="1"/>
</dbReference>
<organism evidence="10">
    <name type="scientific">Salmonella enteritidis</name>
    <dbReference type="NCBI Taxonomy" id="149539"/>
    <lineage>
        <taxon>Bacteria</taxon>
        <taxon>Pseudomonadati</taxon>
        <taxon>Pseudomonadota</taxon>
        <taxon>Gammaproteobacteria</taxon>
        <taxon>Enterobacterales</taxon>
        <taxon>Enterobacteriaceae</taxon>
        <taxon>Salmonella</taxon>
    </lineage>
</organism>
<keyword evidence="6" id="KW-0560">Oxidoreductase</keyword>
<dbReference type="InterPro" id="IPR016162">
    <property type="entry name" value="Ald_DH_N"/>
</dbReference>
<evidence type="ECO:0000259" key="9">
    <source>
        <dbReference type="Pfam" id="PF00501"/>
    </source>
</evidence>
<keyword evidence="7" id="KW-0455">Luminescence</keyword>
<evidence type="ECO:0000256" key="7">
    <source>
        <dbReference type="ARBA" id="ARBA00023223"/>
    </source>
</evidence>
<proteinExistence type="inferred from homology"/>
<dbReference type="Gene3D" id="3.40.605.10">
    <property type="entry name" value="Aldehyde Dehydrogenase, Chain A, domain 1"/>
    <property type="match status" value="1"/>
</dbReference>